<organism evidence="1 2">
    <name type="scientific">Pelagimonas phthalicica</name>
    <dbReference type="NCBI Taxonomy" id="1037362"/>
    <lineage>
        <taxon>Bacteria</taxon>
        <taxon>Pseudomonadati</taxon>
        <taxon>Pseudomonadota</taxon>
        <taxon>Alphaproteobacteria</taxon>
        <taxon>Rhodobacterales</taxon>
        <taxon>Roseobacteraceae</taxon>
        <taxon>Pelagimonas</taxon>
    </lineage>
</organism>
<keyword evidence="2" id="KW-1185">Reference proteome</keyword>
<evidence type="ECO:0000313" key="1">
    <source>
        <dbReference type="EMBL" id="SMX27234.1"/>
    </source>
</evidence>
<reference evidence="2" key="1">
    <citation type="submission" date="2017-05" db="EMBL/GenBank/DDBJ databases">
        <authorList>
            <person name="Rodrigo-Torres L."/>
            <person name="Arahal R. D."/>
            <person name="Lucena T."/>
        </authorList>
    </citation>
    <scope>NUCLEOTIDE SEQUENCE [LARGE SCALE GENOMIC DNA]</scope>
    <source>
        <strain evidence="2">CECT 8649</strain>
    </source>
</reference>
<sequence>MSVEVSGHEALAKEFDEIHLCLCASSTVIFCQFSPEYSPKILARPYSFVSRDGTRLGWCPRLGVPARRDDGSGVASGNYVLASTRVIGSIGDNRGDVLARWDLLKQVRQHRGIADIAFGDPDRANRQCFHVHSEEVLAPQALFATAMFAGAPLASTFGLDPGRINQQMERARSTAVRDGDVQCLLTEAQSAEVGSFPVNPARRRRLSTNSFVCRRGIPKSTFIIRKTWIAASLNSR</sequence>
<accession>A0A238JAK0</accession>
<name>A0A238JAK0_9RHOB</name>
<dbReference type="Proteomes" id="UP000225972">
    <property type="component" value="Unassembled WGS sequence"/>
</dbReference>
<dbReference type="AlphaFoldDB" id="A0A238JAK0"/>
<evidence type="ECO:0000313" key="2">
    <source>
        <dbReference type="Proteomes" id="UP000225972"/>
    </source>
</evidence>
<protein>
    <submittedName>
        <fullName evidence="1">Uncharacterized protein</fullName>
    </submittedName>
</protein>
<gene>
    <name evidence="1" type="ORF">TRP8649_01336</name>
</gene>
<dbReference type="EMBL" id="FXXP01000001">
    <property type="protein sequence ID" value="SMX27234.1"/>
    <property type="molecule type" value="Genomic_DNA"/>
</dbReference>
<proteinExistence type="predicted"/>